<keyword evidence="2" id="KW-0560">Oxidoreductase</keyword>
<gene>
    <name evidence="2" type="ORF">SAMN04488028_10730</name>
</gene>
<dbReference type="STRING" id="156994.SAMN04488028_10730"/>
<dbReference type="InterPro" id="IPR007138">
    <property type="entry name" value="ABM_dom"/>
</dbReference>
<keyword evidence="2" id="KW-0503">Monooxygenase</keyword>
<protein>
    <submittedName>
        <fullName evidence="2">Quinol monooxygenase YgiN</fullName>
    </submittedName>
</protein>
<name>A0A1M6UA28_REIAG</name>
<dbReference type="PROSITE" id="PS51725">
    <property type="entry name" value="ABM"/>
    <property type="match status" value="1"/>
</dbReference>
<dbReference type="Pfam" id="PF03992">
    <property type="entry name" value="ABM"/>
    <property type="match status" value="1"/>
</dbReference>
<dbReference type="Gene3D" id="3.30.70.100">
    <property type="match status" value="1"/>
</dbReference>
<dbReference type="InterPro" id="IPR011008">
    <property type="entry name" value="Dimeric_a/b-barrel"/>
</dbReference>
<keyword evidence="3" id="KW-1185">Reference proteome</keyword>
<reference evidence="3" key="1">
    <citation type="submission" date="2016-11" db="EMBL/GenBank/DDBJ databases">
        <authorList>
            <person name="Varghese N."/>
            <person name="Submissions S."/>
        </authorList>
    </citation>
    <scope>NUCLEOTIDE SEQUENCE [LARGE SCALE GENOMIC DNA]</scope>
    <source>
        <strain evidence="3">DSM 26134</strain>
    </source>
</reference>
<proteinExistence type="predicted"/>
<sequence length="96" mass="11028">MIVRLVKLTIAIDRVEDFRALFAAYHDDIAGFPGCRSVELLQDLHEPNVFVTHSHWDSEEELNAYRQSVIFGRIWPATKLLFAAPAEARSFEVKIK</sequence>
<evidence type="ECO:0000313" key="2">
    <source>
        <dbReference type="EMBL" id="SHK66037.1"/>
    </source>
</evidence>
<organism evidence="2 3">
    <name type="scientific">Reichenbachiella agariperforans</name>
    <dbReference type="NCBI Taxonomy" id="156994"/>
    <lineage>
        <taxon>Bacteria</taxon>
        <taxon>Pseudomonadati</taxon>
        <taxon>Bacteroidota</taxon>
        <taxon>Cytophagia</taxon>
        <taxon>Cytophagales</taxon>
        <taxon>Reichenbachiellaceae</taxon>
        <taxon>Reichenbachiella</taxon>
    </lineage>
</organism>
<dbReference type="GO" id="GO:0004497">
    <property type="term" value="F:monooxygenase activity"/>
    <property type="evidence" value="ECO:0007669"/>
    <property type="project" value="UniProtKB-KW"/>
</dbReference>
<feature type="domain" description="ABM" evidence="1">
    <location>
        <begin position="2"/>
        <end position="91"/>
    </location>
</feature>
<accession>A0A1M6UA28</accession>
<evidence type="ECO:0000313" key="3">
    <source>
        <dbReference type="Proteomes" id="UP000184474"/>
    </source>
</evidence>
<evidence type="ECO:0000259" key="1">
    <source>
        <dbReference type="PROSITE" id="PS51725"/>
    </source>
</evidence>
<dbReference type="Proteomes" id="UP000184474">
    <property type="component" value="Unassembled WGS sequence"/>
</dbReference>
<dbReference type="EMBL" id="FRAA01000007">
    <property type="protein sequence ID" value="SHK66037.1"/>
    <property type="molecule type" value="Genomic_DNA"/>
</dbReference>
<dbReference type="AlphaFoldDB" id="A0A1M6UA28"/>
<dbReference type="RefSeq" id="WP_073124138.1">
    <property type="nucleotide sequence ID" value="NZ_FRAA01000007.1"/>
</dbReference>
<dbReference type="SUPFAM" id="SSF54909">
    <property type="entry name" value="Dimeric alpha+beta barrel"/>
    <property type="match status" value="1"/>
</dbReference>